<dbReference type="InterPro" id="IPR004555">
    <property type="entry name" value="G6PDH_assembly_OpcA"/>
</dbReference>
<dbReference type="Pfam" id="PF20171">
    <property type="entry name" value="OpcA_G6PD_C"/>
    <property type="match status" value="1"/>
</dbReference>
<evidence type="ECO:0000259" key="1">
    <source>
        <dbReference type="Pfam" id="PF10128"/>
    </source>
</evidence>
<organism evidence="3 4">
    <name type="scientific">Leucobacter ruminantium</name>
    <dbReference type="NCBI Taxonomy" id="1289170"/>
    <lineage>
        <taxon>Bacteria</taxon>
        <taxon>Bacillati</taxon>
        <taxon>Actinomycetota</taxon>
        <taxon>Actinomycetes</taxon>
        <taxon>Micrococcales</taxon>
        <taxon>Microbacteriaceae</taxon>
        <taxon>Leucobacter</taxon>
    </lineage>
</organism>
<dbReference type="EMBL" id="JAGDYL010000006">
    <property type="protein sequence ID" value="MBO1804718.1"/>
    <property type="molecule type" value="Genomic_DNA"/>
</dbReference>
<keyword evidence="4" id="KW-1185">Reference proteome</keyword>
<evidence type="ECO:0000259" key="2">
    <source>
        <dbReference type="Pfam" id="PF20171"/>
    </source>
</evidence>
<protein>
    <submittedName>
        <fullName evidence="3">Glucose-6-phosphate dehydrogenase assembly protein OpcA</fullName>
    </submittedName>
</protein>
<evidence type="ECO:0000313" key="3">
    <source>
        <dbReference type="EMBL" id="MBO1804718.1"/>
    </source>
</evidence>
<gene>
    <name evidence="3" type="ORF">J4H91_05220</name>
</gene>
<dbReference type="AlphaFoldDB" id="A0A939LXF4"/>
<sequence length="322" mass="35013">MIEELPRTSISAVARRLVSMRQESGVSALGRVLTLVIAANGPLDEAVVGAANDASNEHPMRVIVLLTRPDNPEARLDAEIRVGADAGASEVVVLRAYGEVCSGVESLVTGLLLPDAPVVVWWPEEAPHRPGSEPLGRIAQRRITTTAAISGGAELARRFAGYTAGDTDLAWTRITRWREHLAAILDQPPHEPVLAVEVVGAAGSLATQMLAAWLELALRVPTTCRLPQGEPLAEGVRSVTLRRASGDAVMERVGPSRTLLRQPGHPEHEIVLPRRTLSECLAEELRRLDEDIMYGRVLERLSRIRSEQEANENRTSEWSTGE</sequence>
<dbReference type="InterPro" id="IPR046801">
    <property type="entry name" value="OpcA_G6PD_N"/>
</dbReference>
<dbReference type="Pfam" id="PF10128">
    <property type="entry name" value="OpcA_G6PD_assem"/>
    <property type="match status" value="1"/>
</dbReference>
<accession>A0A939LXF4</accession>
<comment type="caution">
    <text evidence="3">The sequence shown here is derived from an EMBL/GenBank/DDBJ whole genome shotgun (WGS) entry which is preliminary data.</text>
</comment>
<feature type="domain" description="Glucose-6-phosphate dehydrogenase assembly protein OpcA C-terminal" evidence="2">
    <location>
        <begin position="165"/>
        <end position="298"/>
    </location>
</feature>
<proteinExistence type="predicted"/>
<dbReference type="Proteomes" id="UP000664398">
    <property type="component" value="Unassembled WGS sequence"/>
</dbReference>
<reference evidence="3" key="1">
    <citation type="submission" date="2021-03" db="EMBL/GenBank/DDBJ databases">
        <title>Leucobacter chromiisoli sp. nov., isolated from chromium-containing soil of chemical plant.</title>
        <authorList>
            <person name="Xu Z."/>
        </authorList>
    </citation>
    <scope>NUCLEOTIDE SEQUENCE</scope>
    <source>
        <strain evidence="3">A2</strain>
    </source>
</reference>
<dbReference type="PANTHER" id="PTHR38658">
    <property type="entry name" value="OXPP CYCLE PROTEIN OPCA-RELATED"/>
    <property type="match status" value="1"/>
</dbReference>
<dbReference type="RefSeq" id="WP_208045201.1">
    <property type="nucleotide sequence ID" value="NZ_JAGDYL010000006.1"/>
</dbReference>
<feature type="domain" description="Glucose-6-phosphate dehydrogenase assembly protein OpcA N-terminal" evidence="1">
    <location>
        <begin position="51"/>
        <end position="150"/>
    </location>
</feature>
<evidence type="ECO:0000313" key="4">
    <source>
        <dbReference type="Proteomes" id="UP000664398"/>
    </source>
</evidence>
<name>A0A939LXF4_9MICO</name>
<dbReference type="InterPro" id="IPR046802">
    <property type="entry name" value="OpcA_G6PD_C"/>
</dbReference>
<dbReference type="PANTHER" id="PTHR38658:SF1">
    <property type="entry name" value="OXPP CYCLE PROTEIN OPCA-RELATED"/>
    <property type="match status" value="1"/>
</dbReference>